<dbReference type="Proteomes" id="UP000008549">
    <property type="component" value="Unassembled WGS sequence"/>
</dbReference>
<feature type="region of interest" description="Disordered" evidence="3">
    <location>
        <begin position="104"/>
        <end position="124"/>
    </location>
</feature>
<name>A8XV63_CAEBR</name>
<sequence length="826" mass="93280">MRASKNQWAISPETIMSHHFRLTKGISHVVDATPPYSMFNSPISVHYQPKRASSADPFKRKSLSKSQRELNDFVYGRNGGDPHGLRLPLPIRSSLTDLVKPKLLENRNYQPPRRKPPQKDRHELEMEELRNRERLQRLEEFRQSVLNELIDNPTNSDQMIMSCIEIHMERFAGTVSWNELEEASQELMINIGVDPTMMKSNRRSSKNRQRDRRSHKPPRPFRVEPIASPNSLESLSSPSSSSSKFFSELLHPLRHSHPHPRLKPNPLSMGLKAIIMAALVVTVHGQCQHYQEHADVLHQFMSQLRLSVKTQVDSLTILDTAIPTIPANAFQSFTILRLVLNRNTLQNIDDQAFNGPLLDSLIELDLNDNNLGQIPQTGIPRLRNLRKLYLNRNRINQLSSTAFNAFESRDLLLKLELAGNRLTDATLGDATVFRPLTLLQELSLETNSLTSIPSSALVNQRNTLTNLNLGLNSINDVPVGALDFPVLSSLSLEFNGITVIPPQAFQGVPNLQFLYMTGNKFPSWAPEMFRYITQLKTLGIGETPISVIPNNAFMHIPNLIRLEMSEAAVDTIERGAFQRTPQIQAIVLNKNRLSQVRADFFEGLNDLYSIDLQGNRIDNVQPLGFANLPSISHLDISYNLLQTMPSDVFLNSFLPQPNDRRVIYACGNPWYCNSELEWFRTLLRDNLDIDVEKPGCLAVCQSSPNGCPVEGTPLRSVDFCQNNEEAQPLVGRALSMVGWIILAVIMTILLISICLLAMVRYGMSHQRKKQKDAEVAAEEYHAQTTATSIYNAPISVVDRPYSTVPPVNLDLPAAYTLDDRPNNYLY</sequence>
<evidence type="ECO:0000313" key="7">
    <source>
        <dbReference type="WormBase" id="CBG19245"/>
    </source>
</evidence>
<dbReference type="WormBase" id="CBG19245">
    <property type="protein sequence ID" value="CBP04476"/>
    <property type="gene ID" value="WBGene00038501"/>
    <property type="gene designation" value="Cbr-lron-2"/>
</dbReference>
<dbReference type="InterPro" id="IPR032675">
    <property type="entry name" value="LRR_dom_sf"/>
</dbReference>
<keyword evidence="4" id="KW-0812">Transmembrane</keyword>
<evidence type="ECO:0000256" key="1">
    <source>
        <dbReference type="ARBA" id="ARBA00022614"/>
    </source>
</evidence>
<keyword evidence="4" id="KW-1133">Transmembrane helix</keyword>
<evidence type="ECO:0000256" key="3">
    <source>
        <dbReference type="SAM" id="MobiDB-lite"/>
    </source>
</evidence>
<dbReference type="eggNOG" id="KOG0619">
    <property type="taxonomic scope" value="Eukaryota"/>
</dbReference>
<dbReference type="SMART" id="SM00369">
    <property type="entry name" value="LRR_TYP"/>
    <property type="match status" value="9"/>
</dbReference>
<evidence type="ECO:0000313" key="5">
    <source>
        <dbReference type="EMBL" id="CAP36530.2"/>
    </source>
</evidence>
<dbReference type="PANTHER" id="PTHR45712:SF22">
    <property type="entry name" value="INSULIN-LIKE GROWTH FACTOR-BINDING PROTEIN COMPLEX ACID LABILE SUBUNIT"/>
    <property type="match status" value="1"/>
</dbReference>
<dbReference type="FunFam" id="3.80.10.10:FF:001360">
    <property type="entry name" value="Uncharacterized protein"/>
    <property type="match status" value="1"/>
</dbReference>
<keyword evidence="2" id="KW-0677">Repeat</keyword>
<feature type="transmembrane region" description="Helical" evidence="4">
    <location>
        <begin position="736"/>
        <end position="759"/>
    </location>
</feature>
<feature type="compositionally biased region" description="Low complexity" evidence="3">
    <location>
        <begin position="228"/>
        <end position="239"/>
    </location>
</feature>
<reference evidence="5 6" key="2">
    <citation type="journal article" date="2011" name="PLoS Genet.">
        <title>Caenorhabditis briggsae recombinant inbred line genotypes reveal inter-strain incompatibility and the evolution of recombination.</title>
        <authorList>
            <person name="Ross J.A."/>
            <person name="Koboldt D.C."/>
            <person name="Staisch J.E."/>
            <person name="Chamberlin H.M."/>
            <person name="Gupta B.P."/>
            <person name="Miller R.D."/>
            <person name="Baird S.E."/>
            <person name="Haag E.S."/>
        </authorList>
    </citation>
    <scope>NUCLEOTIDE SEQUENCE [LARGE SCALE GENOMIC DNA]</scope>
    <source>
        <strain evidence="5 6">AF16</strain>
    </source>
</reference>
<feature type="region of interest" description="Disordered" evidence="3">
    <location>
        <begin position="192"/>
        <end position="239"/>
    </location>
</feature>
<keyword evidence="6" id="KW-1185">Reference proteome</keyword>
<evidence type="ECO:0000256" key="2">
    <source>
        <dbReference type="ARBA" id="ARBA00022737"/>
    </source>
</evidence>
<dbReference type="InParanoid" id="A8XV63"/>
<organism evidence="5 6">
    <name type="scientific">Caenorhabditis briggsae</name>
    <dbReference type="NCBI Taxonomy" id="6238"/>
    <lineage>
        <taxon>Eukaryota</taxon>
        <taxon>Metazoa</taxon>
        <taxon>Ecdysozoa</taxon>
        <taxon>Nematoda</taxon>
        <taxon>Chromadorea</taxon>
        <taxon>Rhabditida</taxon>
        <taxon>Rhabditina</taxon>
        <taxon>Rhabditomorpha</taxon>
        <taxon>Rhabditoidea</taxon>
        <taxon>Rhabditidae</taxon>
        <taxon>Peloderinae</taxon>
        <taxon>Caenorhabditis</taxon>
    </lineage>
</organism>
<dbReference type="OMA" id="IIPQAFQ"/>
<evidence type="ECO:0000256" key="4">
    <source>
        <dbReference type="SAM" id="Phobius"/>
    </source>
</evidence>
<dbReference type="InterPro" id="IPR050333">
    <property type="entry name" value="SLRP"/>
</dbReference>
<keyword evidence="4" id="KW-0472">Membrane</keyword>
<proteinExistence type="predicted"/>
<dbReference type="InterPro" id="IPR003591">
    <property type="entry name" value="Leu-rich_rpt_typical-subtyp"/>
</dbReference>
<dbReference type="AlphaFoldDB" id="A8XV63"/>
<evidence type="ECO:0000313" key="6">
    <source>
        <dbReference type="Proteomes" id="UP000008549"/>
    </source>
</evidence>
<dbReference type="Gene3D" id="3.80.10.10">
    <property type="entry name" value="Ribonuclease Inhibitor"/>
    <property type="match status" value="2"/>
</dbReference>
<keyword evidence="1" id="KW-0433">Leucine-rich repeat</keyword>
<dbReference type="SUPFAM" id="SSF52058">
    <property type="entry name" value="L domain-like"/>
    <property type="match status" value="1"/>
</dbReference>
<dbReference type="InterPro" id="IPR001611">
    <property type="entry name" value="Leu-rich_rpt"/>
</dbReference>
<dbReference type="HOGENOM" id="CLU_342971_0_0_1"/>
<reference evidence="5 6" key="1">
    <citation type="journal article" date="2003" name="PLoS Biol.">
        <title>The genome sequence of Caenorhabditis briggsae: a platform for comparative genomics.</title>
        <authorList>
            <person name="Stein L.D."/>
            <person name="Bao Z."/>
            <person name="Blasiar D."/>
            <person name="Blumenthal T."/>
            <person name="Brent M.R."/>
            <person name="Chen N."/>
            <person name="Chinwalla A."/>
            <person name="Clarke L."/>
            <person name="Clee C."/>
            <person name="Coghlan A."/>
            <person name="Coulson A."/>
            <person name="D'Eustachio P."/>
            <person name="Fitch D.H."/>
            <person name="Fulton L.A."/>
            <person name="Fulton R.E."/>
            <person name="Griffiths-Jones S."/>
            <person name="Harris T.W."/>
            <person name="Hillier L.W."/>
            <person name="Kamath R."/>
            <person name="Kuwabara P.E."/>
            <person name="Mardis E.R."/>
            <person name="Marra M.A."/>
            <person name="Miner T.L."/>
            <person name="Minx P."/>
            <person name="Mullikin J.C."/>
            <person name="Plumb R.W."/>
            <person name="Rogers J."/>
            <person name="Schein J.E."/>
            <person name="Sohrmann M."/>
            <person name="Spieth J."/>
            <person name="Stajich J.E."/>
            <person name="Wei C."/>
            <person name="Willey D."/>
            <person name="Wilson R.K."/>
            <person name="Durbin R."/>
            <person name="Waterston R.H."/>
        </authorList>
    </citation>
    <scope>NUCLEOTIDE SEQUENCE [LARGE SCALE GENOMIC DNA]</scope>
    <source>
        <strain evidence="5 6">AF16</strain>
    </source>
</reference>
<gene>
    <name evidence="7" type="primary">lron-2</name>
    <name evidence="5" type="synonym">Cbr-lron-2</name>
    <name evidence="7" type="ORF">CBG19245</name>
    <name evidence="5" type="ORF">CBG_19245</name>
</gene>
<accession>A8XV63</accession>
<protein>
    <submittedName>
        <fullName evidence="5">Protein CBR-LRON-2</fullName>
    </submittedName>
</protein>
<dbReference type="EMBL" id="HE601047">
    <property type="protein sequence ID" value="CAP36530.2"/>
    <property type="molecule type" value="Genomic_DNA"/>
</dbReference>
<dbReference type="PROSITE" id="PS51450">
    <property type="entry name" value="LRR"/>
    <property type="match status" value="1"/>
</dbReference>
<feature type="compositionally biased region" description="Basic residues" evidence="3">
    <location>
        <begin position="200"/>
        <end position="219"/>
    </location>
</feature>
<dbReference type="PANTHER" id="PTHR45712">
    <property type="entry name" value="AGAP008170-PA"/>
    <property type="match status" value="1"/>
</dbReference>
<dbReference type="Pfam" id="PF13855">
    <property type="entry name" value="LRR_8"/>
    <property type="match status" value="3"/>
</dbReference>
<dbReference type="STRING" id="6238.A8XV63"/>